<feature type="domain" description="CCA-adding enzyme C-terminal" evidence="12">
    <location>
        <begin position="400"/>
        <end position="456"/>
    </location>
</feature>
<evidence type="ECO:0000256" key="7">
    <source>
        <dbReference type="ARBA" id="ARBA00022842"/>
    </source>
</evidence>
<evidence type="ECO:0000256" key="8">
    <source>
        <dbReference type="ARBA" id="ARBA00022884"/>
    </source>
</evidence>
<keyword evidence="6" id="KW-0547">Nucleotide-binding</keyword>
<evidence type="ECO:0000256" key="5">
    <source>
        <dbReference type="ARBA" id="ARBA00022723"/>
    </source>
</evidence>
<protein>
    <submittedName>
        <fullName evidence="13">CCA tRNA nucleotidyltransferase</fullName>
        <ecNumber evidence="13">2.7.7.72</ecNumber>
    </submittedName>
</protein>
<dbReference type="Pfam" id="PF13735">
    <property type="entry name" value="tRNA_NucTran2_2"/>
    <property type="match status" value="1"/>
</dbReference>
<dbReference type="Pfam" id="PF12627">
    <property type="entry name" value="PolyA_pol_RNAbd"/>
    <property type="match status" value="1"/>
</dbReference>
<keyword evidence="4 13" id="KW-0548">Nucleotidyltransferase</keyword>
<dbReference type="Gene3D" id="3.30.460.10">
    <property type="entry name" value="Beta Polymerase, domain 2"/>
    <property type="match status" value="1"/>
</dbReference>
<dbReference type="InterPro" id="IPR050264">
    <property type="entry name" value="Bact_CCA-adding_enz_type3_sf"/>
</dbReference>
<dbReference type="SUPFAM" id="SSF81301">
    <property type="entry name" value="Nucleotidyltransferase"/>
    <property type="match status" value="1"/>
</dbReference>
<evidence type="ECO:0000256" key="4">
    <source>
        <dbReference type="ARBA" id="ARBA00022695"/>
    </source>
</evidence>
<comment type="cofactor">
    <cofactor evidence="1">
        <name>Mg(2+)</name>
        <dbReference type="ChEBI" id="CHEBI:18420"/>
    </cofactor>
</comment>
<dbReference type="Proteomes" id="UP000634529">
    <property type="component" value="Unassembled WGS sequence"/>
</dbReference>
<keyword evidence="2 9" id="KW-0808">Transferase</keyword>
<dbReference type="GO" id="GO:0004810">
    <property type="term" value="F:CCA tRNA nucleotidyltransferase activity"/>
    <property type="evidence" value="ECO:0007669"/>
    <property type="project" value="UniProtKB-EC"/>
</dbReference>
<dbReference type="Pfam" id="PF01743">
    <property type="entry name" value="PolyA_pol"/>
    <property type="match status" value="1"/>
</dbReference>
<organism evidence="13 14">
    <name type="scientific">Paenibacillus arenosi</name>
    <dbReference type="NCBI Taxonomy" id="2774142"/>
    <lineage>
        <taxon>Bacteria</taxon>
        <taxon>Bacillati</taxon>
        <taxon>Bacillota</taxon>
        <taxon>Bacilli</taxon>
        <taxon>Bacillales</taxon>
        <taxon>Paenibacillaceae</taxon>
        <taxon>Paenibacillus</taxon>
    </lineage>
</organism>
<dbReference type="NCBIfam" id="NF009814">
    <property type="entry name" value="PRK13299.1"/>
    <property type="match status" value="1"/>
</dbReference>
<dbReference type="Gene3D" id="1.10.246.80">
    <property type="match status" value="1"/>
</dbReference>
<dbReference type="EMBL" id="JACYTN010000002">
    <property type="protein sequence ID" value="MBD8497589.1"/>
    <property type="molecule type" value="Genomic_DNA"/>
</dbReference>
<evidence type="ECO:0000313" key="14">
    <source>
        <dbReference type="Proteomes" id="UP000634529"/>
    </source>
</evidence>
<dbReference type="Gene3D" id="1.10.3090.10">
    <property type="entry name" value="cca-adding enzyme, domain 2"/>
    <property type="match status" value="1"/>
</dbReference>
<proteinExistence type="inferred from homology"/>
<evidence type="ECO:0000259" key="11">
    <source>
        <dbReference type="Pfam" id="PF12627"/>
    </source>
</evidence>
<feature type="domain" description="tRNA nucleotidyltransferase/poly(A) polymerase RNA and SrmB- binding" evidence="11">
    <location>
        <begin position="176"/>
        <end position="229"/>
    </location>
</feature>
<comment type="similarity">
    <text evidence="9">Belongs to the tRNA nucleotidyltransferase/poly(A) polymerase family.</text>
</comment>
<reference evidence="13 14" key="1">
    <citation type="submission" date="2020-09" db="EMBL/GenBank/DDBJ databases">
        <title>Paenibacillus sp. CAU 1523 isolated from sand of Haeundae Beach.</title>
        <authorList>
            <person name="Kim W."/>
        </authorList>
    </citation>
    <scope>NUCLEOTIDE SEQUENCE [LARGE SCALE GENOMIC DNA]</scope>
    <source>
        <strain evidence="13 14">CAU 1523</strain>
    </source>
</reference>
<keyword evidence="8 9" id="KW-0694">RNA-binding</keyword>
<dbReference type="EC" id="2.7.7.72" evidence="13"/>
<keyword evidence="7" id="KW-0460">Magnesium</keyword>
<comment type="caution">
    <text evidence="13">The sequence shown here is derived from an EMBL/GenBank/DDBJ whole genome shotgun (WGS) entry which is preliminary data.</text>
</comment>
<dbReference type="InterPro" id="IPR032828">
    <property type="entry name" value="PolyA_RNA-bd"/>
</dbReference>
<evidence type="ECO:0000313" key="13">
    <source>
        <dbReference type="EMBL" id="MBD8497589.1"/>
    </source>
</evidence>
<dbReference type="PANTHER" id="PTHR46173">
    <property type="entry name" value="CCA TRNA NUCLEOTIDYLTRANSFERASE 1, MITOCHONDRIAL"/>
    <property type="match status" value="1"/>
</dbReference>
<dbReference type="PANTHER" id="PTHR46173:SF1">
    <property type="entry name" value="CCA TRNA NUCLEOTIDYLTRANSFERASE 1, MITOCHONDRIAL"/>
    <property type="match status" value="1"/>
</dbReference>
<accession>A0ABR9ATZ6</accession>
<keyword evidence="5" id="KW-0479">Metal-binding</keyword>
<evidence type="ECO:0000256" key="6">
    <source>
        <dbReference type="ARBA" id="ARBA00022741"/>
    </source>
</evidence>
<evidence type="ECO:0000256" key="3">
    <source>
        <dbReference type="ARBA" id="ARBA00022694"/>
    </source>
</evidence>
<dbReference type="InterPro" id="IPR043519">
    <property type="entry name" value="NT_sf"/>
</dbReference>
<evidence type="ECO:0000259" key="10">
    <source>
        <dbReference type="Pfam" id="PF01743"/>
    </source>
</evidence>
<dbReference type="InterPro" id="IPR002646">
    <property type="entry name" value="PolA_pol_head_dom"/>
</dbReference>
<feature type="domain" description="Poly A polymerase head" evidence="10">
    <location>
        <begin position="28"/>
        <end position="148"/>
    </location>
</feature>
<sequence length="463" mass="50203">MLRLQLNSELADGAREIIRAIEQQGHQAYMVGGCVRDTILDRPIHDIDIATSAAPEQVCEWFERVIPTGLQHGTVTVVTKRGTYEVTTFRREGGYVDNRRPASVEFITDVTEDLRRRDFTMNAMAVDADGMLLDPFDGQVDLQAHRVRTVGHAEERFSEDALRMLRALRFASVLQMRIAKGTWRALVKLRAGLAPVAMERVREELWKLTAGPDPARGWAFVVRSGILAYAKEPLLFLAHPWSARWQSALAVLGQVETPELRFALLALVHGASAEEAQAVCLALRLSGAQQDGILPVLRAHAQLAAAAQAASAAAAAQGAASAGEAALRRAFAQAVLAYGETAVRGALACRQAMLGASEGEQPAAVQQASMQPQAAADLPHECAEPHAACTLLRMGPQWLNAMPVRQLSDLAIKGRDILEASERPAGPWVRANLEHIWIKVAVGALPNERDALMNVVRKGGDTT</sequence>
<keyword evidence="3" id="KW-0819">tRNA processing</keyword>
<name>A0ABR9ATZ6_9BACL</name>
<evidence type="ECO:0000256" key="2">
    <source>
        <dbReference type="ARBA" id="ARBA00022679"/>
    </source>
</evidence>
<dbReference type="PROSITE" id="PS51257">
    <property type="entry name" value="PROKAR_LIPOPROTEIN"/>
    <property type="match status" value="1"/>
</dbReference>
<evidence type="ECO:0000256" key="1">
    <source>
        <dbReference type="ARBA" id="ARBA00001946"/>
    </source>
</evidence>
<dbReference type="InterPro" id="IPR032810">
    <property type="entry name" value="CCA-adding_enz_C"/>
</dbReference>
<dbReference type="SUPFAM" id="SSF81891">
    <property type="entry name" value="Poly A polymerase C-terminal region-like"/>
    <property type="match status" value="1"/>
</dbReference>
<gene>
    <name evidence="13" type="ORF">IFO66_04650</name>
</gene>
<evidence type="ECO:0000256" key="9">
    <source>
        <dbReference type="RuleBase" id="RU003953"/>
    </source>
</evidence>
<evidence type="ECO:0000259" key="12">
    <source>
        <dbReference type="Pfam" id="PF13735"/>
    </source>
</evidence>
<keyword evidence="14" id="KW-1185">Reference proteome</keyword>
<dbReference type="CDD" id="cd05398">
    <property type="entry name" value="NT_ClassII-CCAase"/>
    <property type="match status" value="1"/>
</dbReference>